<comment type="caution">
    <text evidence="13">The sequence shown here is derived from an EMBL/GenBank/DDBJ whole genome shotgun (WGS) entry which is preliminary data.</text>
</comment>
<name>A0A2W2AJI8_9HYPH</name>
<evidence type="ECO:0000313" key="13">
    <source>
        <dbReference type="EMBL" id="PZF75615.1"/>
    </source>
</evidence>
<feature type="domain" description="DALR anticodon binding" evidence="12">
    <location>
        <begin position="559"/>
        <end position="656"/>
    </location>
</feature>
<dbReference type="HAMAP" id="MF_00255">
    <property type="entry name" value="Gly_tRNA_synth_beta"/>
    <property type="match status" value="1"/>
</dbReference>
<evidence type="ECO:0000256" key="9">
    <source>
        <dbReference type="ARBA" id="ARBA00023146"/>
    </source>
</evidence>
<dbReference type="GO" id="GO:0005829">
    <property type="term" value="C:cytosol"/>
    <property type="evidence" value="ECO:0007669"/>
    <property type="project" value="TreeGrafter"/>
</dbReference>
<dbReference type="GO" id="GO:0004814">
    <property type="term" value="F:arginine-tRNA ligase activity"/>
    <property type="evidence" value="ECO:0007669"/>
    <property type="project" value="InterPro"/>
</dbReference>
<proteinExistence type="inferred from homology"/>
<comment type="catalytic activity">
    <reaction evidence="10 11">
        <text>tRNA(Gly) + glycine + ATP = glycyl-tRNA(Gly) + AMP + diphosphate</text>
        <dbReference type="Rhea" id="RHEA:16013"/>
        <dbReference type="Rhea" id="RHEA-COMP:9664"/>
        <dbReference type="Rhea" id="RHEA-COMP:9683"/>
        <dbReference type="ChEBI" id="CHEBI:30616"/>
        <dbReference type="ChEBI" id="CHEBI:33019"/>
        <dbReference type="ChEBI" id="CHEBI:57305"/>
        <dbReference type="ChEBI" id="CHEBI:78442"/>
        <dbReference type="ChEBI" id="CHEBI:78522"/>
        <dbReference type="ChEBI" id="CHEBI:456215"/>
        <dbReference type="EC" id="6.1.1.14"/>
    </reaction>
</comment>
<evidence type="ECO:0000256" key="10">
    <source>
        <dbReference type="ARBA" id="ARBA00047937"/>
    </source>
</evidence>
<dbReference type="PANTHER" id="PTHR30075:SF2">
    <property type="entry name" value="GLYCINE--TRNA LIGASE, CHLOROPLASTIC_MITOCHONDRIAL 2"/>
    <property type="match status" value="1"/>
</dbReference>
<dbReference type="InterPro" id="IPR008909">
    <property type="entry name" value="DALR_anticod-bd"/>
</dbReference>
<dbReference type="GO" id="GO:0005524">
    <property type="term" value="F:ATP binding"/>
    <property type="evidence" value="ECO:0007669"/>
    <property type="project" value="UniProtKB-UniRule"/>
</dbReference>
<dbReference type="GO" id="GO:0006426">
    <property type="term" value="P:glycyl-tRNA aminoacylation"/>
    <property type="evidence" value="ECO:0007669"/>
    <property type="project" value="UniProtKB-UniRule"/>
</dbReference>
<dbReference type="AlphaFoldDB" id="A0A2W2AJI8"/>
<evidence type="ECO:0000256" key="7">
    <source>
        <dbReference type="ARBA" id="ARBA00022840"/>
    </source>
</evidence>
<sequence length="670" mass="74042">MPELLIELFSEEIPAGMQAKAAENLRQMVTNALVEAGLTYEGAQAHGGARRLVLSVEGLDAKAADVNEERKGPRVDAPQPAIEGFLKSTGLSLGQLKVQDDKKGQFYLAVIRRPGRTATEIIAEVVPDTIRKFPWPKSMRWGSGSLRWVRPLHSIVCTFDGEVVHFEIEGIRSGNVTRGHRFMGSQHIEVRRFEDYAQKLHHAFVIVDASARIETIRTEARNLAFAQGLELIEDEGLLKETAGLVEWPVVLMGSFDESFLTVPPEVIATSIKNHQKCFALRHAATGKLANRYLLVSNLVAKDGGRTIIAGNNKVIAARLSDAKFFWDQDRKVKLEVWAKKLDAITFHARLGSQGERVMRIETLAAEIAKTIGADVEKARLAARLAKADLVTGMVGEFPELQGLMGRYYALDQGVDPEVADAIRDHYKPVGPTDTIPVSAVGQAVALADKLDTLNGFWSIDEKPTGSKDPYALRRSALGVIRIILDKNLRLPLTFCGDDLIAFFADRLKVHLKEQGKRHDLIDAVFALGNQNDLLMVTKRVEALSKFLETDDGKNLLAGVKRASNILKIEEKKDGRSYDGDVNISQLIKGEEKALHTAITQAVGQVRRALREEDFEAAMTAIAKLRVPVDAFFEGVTVNDKDATFRENRLRLLNHIRAATAEVADFSRIEG</sequence>
<dbReference type="Proteomes" id="UP000248795">
    <property type="component" value="Unassembled WGS sequence"/>
</dbReference>
<dbReference type="PANTHER" id="PTHR30075">
    <property type="entry name" value="GLYCYL-TRNA SYNTHETASE"/>
    <property type="match status" value="1"/>
</dbReference>
<dbReference type="EC" id="6.1.1.14" evidence="11"/>
<dbReference type="Pfam" id="PF05746">
    <property type="entry name" value="DALR_1"/>
    <property type="match status" value="1"/>
</dbReference>
<evidence type="ECO:0000256" key="1">
    <source>
        <dbReference type="ARBA" id="ARBA00004496"/>
    </source>
</evidence>
<gene>
    <name evidence="11" type="primary">glyS</name>
    <name evidence="13" type="ORF">DK847_17385</name>
</gene>
<dbReference type="GO" id="GO:0004820">
    <property type="term" value="F:glycine-tRNA ligase activity"/>
    <property type="evidence" value="ECO:0007669"/>
    <property type="project" value="UniProtKB-UniRule"/>
</dbReference>
<keyword evidence="4 11" id="KW-0963">Cytoplasm</keyword>
<keyword evidence="5 11" id="KW-0436">Ligase</keyword>
<accession>A0A2W2AJI8</accession>
<dbReference type="RefSeq" id="WP_111199809.1">
    <property type="nucleotide sequence ID" value="NZ_QKVK01000009.1"/>
</dbReference>
<organism evidence="13 14">
    <name type="scientific">Aestuariivirga litoralis</name>
    <dbReference type="NCBI Taxonomy" id="2650924"/>
    <lineage>
        <taxon>Bacteria</taxon>
        <taxon>Pseudomonadati</taxon>
        <taxon>Pseudomonadota</taxon>
        <taxon>Alphaproteobacteria</taxon>
        <taxon>Hyphomicrobiales</taxon>
        <taxon>Aestuariivirgaceae</taxon>
        <taxon>Aestuariivirga</taxon>
    </lineage>
</organism>
<dbReference type="NCBIfam" id="TIGR00211">
    <property type="entry name" value="glyS"/>
    <property type="match status" value="1"/>
</dbReference>
<reference evidence="14" key="1">
    <citation type="submission" date="2018-06" db="EMBL/GenBank/DDBJ databases">
        <title>Aestuariibacter litoralis strain KCTC 52945T.</title>
        <authorList>
            <person name="Li X."/>
            <person name="Salam N."/>
            <person name="Li J.-L."/>
            <person name="Chen Y.-M."/>
            <person name="Yang Z.-W."/>
            <person name="Zhang L.-Y."/>
            <person name="Han M.-X."/>
            <person name="Xiao M."/>
            <person name="Li W.-J."/>
        </authorList>
    </citation>
    <scope>NUCLEOTIDE SEQUENCE [LARGE SCALE GENOMIC DNA]</scope>
    <source>
        <strain evidence="14">KCTC 52945</strain>
    </source>
</reference>
<comment type="subcellular location">
    <subcellularLocation>
        <location evidence="1 11">Cytoplasm</location>
    </subcellularLocation>
</comment>
<dbReference type="EMBL" id="QKVK01000009">
    <property type="protein sequence ID" value="PZF75615.1"/>
    <property type="molecule type" value="Genomic_DNA"/>
</dbReference>
<evidence type="ECO:0000256" key="4">
    <source>
        <dbReference type="ARBA" id="ARBA00022490"/>
    </source>
</evidence>
<comment type="similarity">
    <text evidence="2 11">Belongs to the class-II aminoacyl-tRNA synthetase family.</text>
</comment>
<evidence type="ECO:0000313" key="14">
    <source>
        <dbReference type="Proteomes" id="UP000248795"/>
    </source>
</evidence>
<keyword evidence="9 11" id="KW-0030">Aminoacyl-tRNA synthetase</keyword>
<evidence type="ECO:0000256" key="6">
    <source>
        <dbReference type="ARBA" id="ARBA00022741"/>
    </source>
</evidence>
<keyword evidence="14" id="KW-1185">Reference proteome</keyword>
<dbReference type="SUPFAM" id="SSF109604">
    <property type="entry name" value="HD-domain/PDEase-like"/>
    <property type="match status" value="1"/>
</dbReference>
<dbReference type="InterPro" id="IPR015944">
    <property type="entry name" value="Gly-tRNA-synth_bsu"/>
</dbReference>
<evidence type="ECO:0000256" key="3">
    <source>
        <dbReference type="ARBA" id="ARBA00011209"/>
    </source>
</evidence>
<dbReference type="GO" id="GO:0006420">
    <property type="term" value="P:arginyl-tRNA aminoacylation"/>
    <property type="evidence" value="ECO:0007669"/>
    <property type="project" value="InterPro"/>
</dbReference>
<dbReference type="PROSITE" id="PS50861">
    <property type="entry name" value="AA_TRNA_LIGASE_II_GLYAB"/>
    <property type="match status" value="1"/>
</dbReference>
<dbReference type="Pfam" id="PF02092">
    <property type="entry name" value="tRNA_synt_2f"/>
    <property type="match status" value="1"/>
</dbReference>
<evidence type="ECO:0000256" key="11">
    <source>
        <dbReference type="HAMAP-Rule" id="MF_00255"/>
    </source>
</evidence>
<keyword evidence="7 11" id="KW-0067">ATP-binding</keyword>
<keyword evidence="6 11" id="KW-0547">Nucleotide-binding</keyword>
<keyword evidence="8 11" id="KW-0648">Protein biosynthesis</keyword>
<evidence type="ECO:0000256" key="8">
    <source>
        <dbReference type="ARBA" id="ARBA00022917"/>
    </source>
</evidence>
<comment type="subunit">
    <text evidence="3 11">Tetramer of two alpha and two beta subunits.</text>
</comment>
<protein>
    <recommendedName>
        <fullName evidence="11">Glycine--tRNA ligase beta subunit</fullName>
        <ecNumber evidence="11">6.1.1.14</ecNumber>
    </recommendedName>
    <alternativeName>
        <fullName evidence="11">Glycyl-tRNA synthetase beta subunit</fullName>
        <shortName evidence="11">GlyRS</shortName>
    </alternativeName>
</protein>
<evidence type="ECO:0000256" key="2">
    <source>
        <dbReference type="ARBA" id="ARBA00008226"/>
    </source>
</evidence>
<evidence type="ECO:0000256" key="5">
    <source>
        <dbReference type="ARBA" id="ARBA00022598"/>
    </source>
</evidence>
<evidence type="ECO:0000259" key="12">
    <source>
        <dbReference type="Pfam" id="PF05746"/>
    </source>
</evidence>
<dbReference type="PRINTS" id="PR01045">
    <property type="entry name" value="TRNASYNTHGB"/>
</dbReference>
<dbReference type="InterPro" id="IPR006194">
    <property type="entry name" value="Gly-tRNA-synth_heterodimer"/>
</dbReference>